<evidence type="ECO:0000313" key="2">
    <source>
        <dbReference type="EMBL" id="MDP9829214.1"/>
    </source>
</evidence>
<keyword evidence="2" id="KW-0808">Transferase</keyword>
<dbReference type="CDD" id="cd02440">
    <property type="entry name" value="AdoMet_MTases"/>
    <property type="match status" value="1"/>
</dbReference>
<feature type="domain" description="Methyltransferase type 12" evidence="1">
    <location>
        <begin position="37"/>
        <end position="133"/>
    </location>
</feature>
<keyword evidence="2" id="KW-0489">Methyltransferase</keyword>
<dbReference type="InterPro" id="IPR013217">
    <property type="entry name" value="Methyltransf_12"/>
</dbReference>
<name>A0ABT9P9X8_9ACTN</name>
<comment type="caution">
    <text evidence="2">The sequence shown here is derived from an EMBL/GenBank/DDBJ whole genome shotgun (WGS) entry which is preliminary data.</text>
</comment>
<dbReference type="InterPro" id="IPR029063">
    <property type="entry name" value="SAM-dependent_MTases_sf"/>
</dbReference>
<accession>A0ABT9P9X8</accession>
<dbReference type="GO" id="GO:0032259">
    <property type="term" value="P:methylation"/>
    <property type="evidence" value="ECO:0007669"/>
    <property type="project" value="UniProtKB-KW"/>
</dbReference>
<dbReference type="GO" id="GO:0008168">
    <property type="term" value="F:methyltransferase activity"/>
    <property type="evidence" value="ECO:0007669"/>
    <property type="project" value="UniProtKB-KW"/>
</dbReference>
<dbReference type="EMBL" id="JAUSQZ010000001">
    <property type="protein sequence ID" value="MDP9829214.1"/>
    <property type="molecule type" value="Genomic_DNA"/>
</dbReference>
<keyword evidence="3" id="KW-1185">Reference proteome</keyword>
<organism evidence="2 3">
    <name type="scientific">Kineosporia succinea</name>
    <dbReference type="NCBI Taxonomy" id="84632"/>
    <lineage>
        <taxon>Bacteria</taxon>
        <taxon>Bacillati</taxon>
        <taxon>Actinomycetota</taxon>
        <taxon>Actinomycetes</taxon>
        <taxon>Kineosporiales</taxon>
        <taxon>Kineosporiaceae</taxon>
        <taxon>Kineosporia</taxon>
    </lineage>
</organism>
<dbReference type="RefSeq" id="WP_307247195.1">
    <property type="nucleotide sequence ID" value="NZ_JAUSQZ010000001.1"/>
</dbReference>
<dbReference type="Pfam" id="PF08242">
    <property type="entry name" value="Methyltransf_12"/>
    <property type="match status" value="1"/>
</dbReference>
<dbReference type="Gene3D" id="3.40.50.150">
    <property type="entry name" value="Vaccinia Virus protein VP39"/>
    <property type="match status" value="1"/>
</dbReference>
<dbReference type="SUPFAM" id="SSF53335">
    <property type="entry name" value="S-adenosyl-L-methionine-dependent methyltransferases"/>
    <property type="match status" value="1"/>
</dbReference>
<protein>
    <submittedName>
        <fullName evidence="2">SAM-dependent methyltransferase</fullName>
    </submittedName>
</protein>
<dbReference type="Proteomes" id="UP001235712">
    <property type="component" value="Unassembled WGS sequence"/>
</dbReference>
<proteinExistence type="predicted"/>
<reference evidence="2 3" key="1">
    <citation type="submission" date="2023-07" db="EMBL/GenBank/DDBJ databases">
        <title>Sequencing the genomes of 1000 actinobacteria strains.</title>
        <authorList>
            <person name="Klenk H.-P."/>
        </authorList>
    </citation>
    <scope>NUCLEOTIDE SEQUENCE [LARGE SCALE GENOMIC DNA]</scope>
    <source>
        <strain evidence="2 3">DSM 44388</strain>
    </source>
</reference>
<evidence type="ECO:0000313" key="3">
    <source>
        <dbReference type="Proteomes" id="UP001235712"/>
    </source>
</evidence>
<gene>
    <name evidence="2" type="ORF">J2S57_004963</name>
</gene>
<evidence type="ECO:0000259" key="1">
    <source>
        <dbReference type="Pfam" id="PF08242"/>
    </source>
</evidence>
<sequence>MDRHRISRIAHREHPIAAPLSDEAVTHVLDGLGGTFLDLGCGGGEWLLRALERSPGARGVGVDVSEPAIAHARAQGERRGLAGRLAFELGDASGHRSPEPVDVVLAVGVTHVFGGLAPTIAAAGEHLAAGGHLVVGEGIWDGTLTPWAAENLGPLLSLAETVEVALAAGWRVVRAHVSSRAELDAYEWAWTGSLTGWALDQEPGPDREQALEVAREHLRGWLRNYRDDFGFVTLVLRRG</sequence>